<organism evidence="2 3">
    <name type="scientific">Ceraceosorus bombacis</name>
    <dbReference type="NCBI Taxonomy" id="401625"/>
    <lineage>
        <taxon>Eukaryota</taxon>
        <taxon>Fungi</taxon>
        <taxon>Dikarya</taxon>
        <taxon>Basidiomycota</taxon>
        <taxon>Ustilaginomycotina</taxon>
        <taxon>Exobasidiomycetes</taxon>
        <taxon>Ceraceosorales</taxon>
        <taxon>Ceraceosoraceae</taxon>
        <taxon>Ceraceosorus</taxon>
    </lineage>
</organism>
<dbReference type="Proteomes" id="UP000054845">
    <property type="component" value="Unassembled WGS sequence"/>
</dbReference>
<keyword evidence="1" id="KW-0732">Signal</keyword>
<feature type="signal peptide" evidence="1">
    <location>
        <begin position="1"/>
        <end position="25"/>
    </location>
</feature>
<proteinExistence type="predicted"/>
<dbReference type="EMBL" id="CCYA01000391">
    <property type="protein sequence ID" value="CEH16834.1"/>
    <property type="molecule type" value="Genomic_DNA"/>
</dbReference>
<sequence>MHSSFTRSMLFCVALATAPSLLVQAAYNSDDLPGLVGEPGYEDYSKGPWKPYLAHGDPNAAVTVSWALSQIGCPGTFQKASDFASAKTMWQDECHKLDASAVAFIRQDTEAQTVKNNPNWAKVDCYLLVQAFRMPKEPEEPWKPYVRDGDPVNALTVSYVRGAEYCPGKFHGASNFVAAQALWAATCSKMNSQAKPFFRRDGEASQHKDGPWAKADCS</sequence>
<protein>
    <submittedName>
        <fullName evidence="2">Uncharacterized protein</fullName>
    </submittedName>
</protein>
<name>A0A0N7LAK4_9BASI</name>
<accession>A0A0N7LAK4</accession>
<dbReference type="AlphaFoldDB" id="A0A0N7LAK4"/>
<feature type="chain" id="PRO_5006015227" evidence="1">
    <location>
        <begin position="26"/>
        <end position="218"/>
    </location>
</feature>
<reference evidence="2 3" key="1">
    <citation type="submission" date="2014-09" db="EMBL/GenBank/DDBJ databases">
        <authorList>
            <person name="Magalhaes I.L.F."/>
            <person name="Oliveira U."/>
            <person name="Santos F.R."/>
            <person name="Vidigal T.H.D.A."/>
            <person name="Brescovit A.D."/>
            <person name="Santos A.J."/>
        </authorList>
    </citation>
    <scope>NUCLEOTIDE SEQUENCE [LARGE SCALE GENOMIC DNA]</scope>
</reference>
<keyword evidence="3" id="KW-1185">Reference proteome</keyword>
<evidence type="ECO:0000256" key="1">
    <source>
        <dbReference type="SAM" id="SignalP"/>
    </source>
</evidence>
<evidence type="ECO:0000313" key="3">
    <source>
        <dbReference type="Proteomes" id="UP000054845"/>
    </source>
</evidence>
<evidence type="ECO:0000313" key="2">
    <source>
        <dbReference type="EMBL" id="CEH16834.1"/>
    </source>
</evidence>